<dbReference type="PRINTS" id="PR00469">
    <property type="entry name" value="PNDRDTASEII"/>
</dbReference>
<reference evidence="3" key="1">
    <citation type="journal article" date="2019" name="Int. J. Syst. Evol. Microbiol.">
        <title>The Global Catalogue of Microorganisms (GCM) 10K type strain sequencing project: providing services to taxonomists for standard genome sequencing and annotation.</title>
        <authorList>
            <consortium name="The Broad Institute Genomics Platform"/>
            <consortium name="The Broad Institute Genome Sequencing Center for Infectious Disease"/>
            <person name="Wu L."/>
            <person name="Ma J."/>
        </authorList>
    </citation>
    <scope>NUCLEOTIDE SEQUENCE [LARGE SCALE GENOMIC DNA]</scope>
    <source>
        <strain evidence="3">JCM 19173</strain>
    </source>
</reference>
<organism evidence="2 3">
    <name type="scientific">Deinococcus radiotolerans</name>
    <dbReference type="NCBI Taxonomy" id="1309407"/>
    <lineage>
        <taxon>Bacteria</taxon>
        <taxon>Thermotogati</taxon>
        <taxon>Deinococcota</taxon>
        <taxon>Deinococci</taxon>
        <taxon>Deinococcales</taxon>
        <taxon>Deinococcaceae</taxon>
        <taxon>Deinococcus</taxon>
    </lineage>
</organism>
<proteinExistence type="predicted"/>
<evidence type="ECO:0000313" key="2">
    <source>
        <dbReference type="EMBL" id="GGL14237.1"/>
    </source>
</evidence>
<dbReference type="PANTHER" id="PTHR43539">
    <property type="entry name" value="FLAVIN-BINDING MONOOXYGENASE-LIKE PROTEIN (AFU_ORTHOLOGUE AFUA_4G09220)"/>
    <property type="match status" value="1"/>
</dbReference>
<protein>
    <submittedName>
        <fullName evidence="2">Monooxygenase</fullName>
    </submittedName>
</protein>
<gene>
    <name evidence="2" type="ORF">GCM10010844_36300</name>
</gene>
<comment type="caution">
    <text evidence="2">The sequence shown here is derived from an EMBL/GenBank/DDBJ whole genome shotgun (WGS) entry which is preliminary data.</text>
</comment>
<dbReference type="Proteomes" id="UP000604341">
    <property type="component" value="Unassembled WGS sequence"/>
</dbReference>
<dbReference type="GO" id="GO:0004497">
    <property type="term" value="F:monooxygenase activity"/>
    <property type="evidence" value="ECO:0007669"/>
    <property type="project" value="UniProtKB-KW"/>
</dbReference>
<keyword evidence="3" id="KW-1185">Reference proteome</keyword>
<evidence type="ECO:0000313" key="3">
    <source>
        <dbReference type="Proteomes" id="UP000604341"/>
    </source>
</evidence>
<dbReference type="InterPro" id="IPR050982">
    <property type="entry name" value="Auxin_biosynth/cation_transpt"/>
</dbReference>
<accession>A0ABQ2FPH7</accession>
<dbReference type="RefSeq" id="WP_189070394.1">
    <property type="nucleotide sequence ID" value="NZ_BMPE01000018.1"/>
</dbReference>
<dbReference type="PANTHER" id="PTHR43539:SF78">
    <property type="entry name" value="FLAVIN-CONTAINING MONOOXYGENASE"/>
    <property type="match status" value="1"/>
</dbReference>
<dbReference type="PRINTS" id="PR00368">
    <property type="entry name" value="FADPNR"/>
</dbReference>
<keyword evidence="2" id="KW-0503">Monooxygenase</keyword>
<dbReference type="SUPFAM" id="SSF51905">
    <property type="entry name" value="FAD/NAD(P)-binding domain"/>
    <property type="match status" value="2"/>
</dbReference>
<evidence type="ECO:0000256" key="1">
    <source>
        <dbReference type="ARBA" id="ARBA00023002"/>
    </source>
</evidence>
<dbReference type="InterPro" id="IPR036188">
    <property type="entry name" value="FAD/NAD-bd_sf"/>
</dbReference>
<dbReference type="Pfam" id="PF13738">
    <property type="entry name" value="Pyr_redox_3"/>
    <property type="match status" value="1"/>
</dbReference>
<dbReference type="EMBL" id="BMPE01000018">
    <property type="protein sequence ID" value="GGL14237.1"/>
    <property type="molecule type" value="Genomic_DNA"/>
</dbReference>
<name>A0ABQ2FPH7_9DEIO</name>
<dbReference type="Gene3D" id="3.50.50.60">
    <property type="entry name" value="FAD/NAD(P)-binding domain"/>
    <property type="match status" value="1"/>
</dbReference>
<sequence length="352" mass="38661">MTNRLDALVIGAGQAGLAAAYHLRGHGLRFQILEAGPRPVGSWPQHYASLKLFSPARHASLPGWPFPGNPERYPTRDEVVAYLEAYASHFGFPMETGAEVAQVLPDGEGFRVLCADGRTFRSRAVVAATGTFRRPFVPELPGRAFFKGRVLHSLAYQEPAPFAGQRVLVVGAGNSAVQIAVELAGVAHVTLATRTRVQFTPQRPLGRDIHDWLTWARVDQLTLGHLRRLPSPRNVFDPGRYRAAFREGRLDQRAMFTRLTAFGVVWPDGQEERVDAVIFATGYRANLEFLRGTGALDRQGEPVQRLGVSRTVPGLYYVGLSGQRALSSATLRGAGQDAAVVVRHLARRRAVR</sequence>
<keyword evidence="1" id="KW-0560">Oxidoreductase</keyword>